<dbReference type="GO" id="GO:0003677">
    <property type="term" value="F:DNA binding"/>
    <property type="evidence" value="ECO:0007669"/>
    <property type="project" value="UniProtKB-KW"/>
</dbReference>
<organism evidence="7 8">
    <name type="scientific">Perilla frutescens var. hirtella</name>
    <name type="common">Perilla citriodora</name>
    <name type="synonym">Perilla setoyensis</name>
    <dbReference type="NCBI Taxonomy" id="608512"/>
    <lineage>
        <taxon>Eukaryota</taxon>
        <taxon>Viridiplantae</taxon>
        <taxon>Streptophyta</taxon>
        <taxon>Embryophyta</taxon>
        <taxon>Tracheophyta</taxon>
        <taxon>Spermatophyta</taxon>
        <taxon>Magnoliopsida</taxon>
        <taxon>eudicotyledons</taxon>
        <taxon>Gunneridae</taxon>
        <taxon>Pentapetalae</taxon>
        <taxon>asterids</taxon>
        <taxon>lamiids</taxon>
        <taxon>Lamiales</taxon>
        <taxon>Lamiaceae</taxon>
        <taxon>Nepetoideae</taxon>
        <taxon>Elsholtzieae</taxon>
        <taxon>Perilla</taxon>
    </lineage>
</organism>
<evidence type="ECO:0000313" key="7">
    <source>
        <dbReference type="EMBL" id="KAH6829338.1"/>
    </source>
</evidence>
<proteinExistence type="predicted"/>
<dbReference type="Gene3D" id="2.40.330.10">
    <property type="entry name" value="DNA-binding pseudobarrel domain"/>
    <property type="match status" value="2"/>
</dbReference>
<feature type="domain" description="TF-B3" evidence="6">
    <location>
        <begin position="1"/>
        <end position="64"/>
    </location>
</feature>
<evidence type="ECO:0000256" key="5">
    <source>
        <dbReference type="ARBA" id="ARBA00023242"/>
    </source>
</evidence>
<dbReference type="Proteomes" id="UP001190926">
    <property type="component" value="Unassembled WGS sequence"/>
</dbReference>
<protein>
    <recommendedName>
        <fullName evidence="6">TF-B3 domain-containing protein</fullName>
    </recommendedName>
</protein>
<dbReference type="PANTHER" id="PTHR31920">
    <property type="entry name" value="B3 DOMAIN-CONTAINING"/>
    <property type="match status" value="1"/>
</dbReference>
<evidence type="ECO:0000256" key="3">
    <source>
        <dbReference type="ARBA" id="ARBA00023125"/>
    </source>
</evidence>
<dbReference type="EMBL" id="SDAM02000109">
    <property type="protein sequence ID" value="KAH6829338.1"/>
    <property type="molecule type" value="Genomic_DNA"/>
</dbReference>
<dbReference type="CDD" id="cd10017">
    <property type="entry name" value="B3_DNA"/>
    <property type="match status" value="1"/>
</dbReference>
<evidence type="ECO:0000256" key="4">
    <source>
        <dbReference type="ARBA" id="ARBA00023163"/>
    </source>
</evidence>
<keyword evidence="2" id="KW-0805">Transcription regulation</keyword>
<dbReference type="PANTHER" id="PTHR31920:SF122">
    <property type="entry name" value="B3 DOMAIN-CONTAINING PROTEIN REM23"/>
    <property type="match status" value="1"/>
</dbReference>
<evidence type="ECO:0000259" key="6">
    <source>
        <dbReference type="PROSITE" id="PS50863"/>
    </source>
</evidence>
<dbReference type="Pfam" id="PF02362">
    <property type="entry name" value="B3"/>
    <property type="match status" value="1"/>
</dbReference>
<keyword evidence="8" id="KW-1185">Reference proteome</keyword>
<name>A0AAD4JA39_PERFH</name>
<dbReference type="InterPro" id="IPR015300">
    <property type="entry name" value="DNA-bd_pseudobarrel_sf"/>
</dbReference>
<dbReference type="InterPro" id="IPR050655">
    <property type="entry name" value="Plant_B3_domain"/>
</dbReference>
<comment type="caution">
    <text evidence="7">The sequence shown here is derived from an EMBL/GenBank/DDBJ whole genome shotgun (WGS) entry which is preliminary data.</text>
</comment>
<keyword evidence="3" id="KW-0238">DNA-binding</keyword>
<keyword evidence="5" id="KW-0539">Nucleus</keyword>
<comment type="subcellular location">
    <subcellularLocation>
        <location evidence="1">Nucleus</location>
    </subcellularLocation>
</comment>
<sequence>MLETDDSGKCWDAKIKTRNGDLYMTDGWPEFVKENGITEPDFLTFRLLMLPRLFAFKVSIYRADGCIKHSGDGDVEILHENVIKSVNGGSLPAAFWKVGGMRGRRDVTMEYVATGDCKSVVLDHRSHRTDLARGWPEFRKANGIIVGKTYSFEFNPNRNVIRVKELVKY</sequence>
<accession>A0AAD4JA39</accession>
<evidence type="ECO:0000313" key="8">
    <source>
        <dbReference type="Proteomes" id="UP001190926"/>
    </source>
</evidence>
<gene>
    <name evidence="7" type="ORF">C2S53_011562</name>
</gene>
<dbReference type="GO" id="GO:0005634">
    <property type="term" value="C:nucleus"/>
    <property type="evidence" value="ECO:0007669"/>
    <property type="project" value="UniProtKB-SubCell"/>
</dbReference>
<evidence type="ECO:0000256" key="2">
    <source>
        <dbReference type="ARBA" id="ARBA00023015"/>
    </source>
</evidence>
<keyword evidence="4" id="KW-0804">Transcription</keyword>
<reference evidence="7 8" key="1">
    <citation type="journal article" date="2021" name="Nat. Commun.">
        <title>Incipient diploidization of the medicinal plant Perilla within 10,000 years.</title>
        <authorList>
            <person name="Zhang Y."/>
            <person name="Shen Q."/>
            <person name="Leng L."/>
            <person name="Zhang D."/>
            <person name="Chen S."/>
            <person name="Shi Y."/>
            <person name="Ning Z."/>
            <person name="Chen S."/>
        </authorList>
    </citation>
    <scope>NUCLEOTIDE SEQUENCE [LARGE SCALE GENOMIC DNA]</scope>
    <source>
        <strain evidence="8">cv. PC099</strain>
    </source>
</reference>
<dbReference type="InterPro" id="IPR003340">
    <property type="entry name" value="B3_DNA-bd"/>
</dbReference>
<dbReference type="SUPFAM" id="SSF101936">
    <property type="entry name" value="DNA-binding pseudobarrel domain"/>
    <property type="match status" value="2"/>
</dbReference>
<evidence type="ECO:0000256" key="1">
    <source>
        <dbReference type="ARBA" id="ARBA00004123"/>
    </source>
</evidence>
<dbReference type="PROSITE" id="PS50863">
    <property type="entry name" value="B3"/>
    <property type="match status" value="1"/>
</dbReference>
<dbReference type="AlphaFoldDB" id="A0AAD4JA39"/>